<organism evidence="2 3">
    <name type="scientific">Ditylenchus dipsaci</name>
    <dbReference type="NCBI Taxonomy" id="166011"/>
    <lineage>
        <taxon>Eukaryota</taxon>
        <taxon>Metazoa</taxon>
        <taxon>Ecdysozoa</taxon>
        <taxon>Nematoda</taxon>
        <taxon>Chromadorea</taxon>
        <taxon>Rhabditida</taxon>
        <taxon>Tylenchina</taxon>
        <taxon>Tylenchomorpha</taxon>
        <taxon>Sphaerularioidea</taxon>
        <taxon>Anguinidae</taxon>
        <taxon>Anguininae</taxon>
        <taxon>Ditylenchus</taxon>
    </lineage>
</organism>
<dbReference type="WBParaSite" id="jg13928">
    <property type="protein sequence ID" value="jg13928"/>
    <property type="gene ID" value="jg13928"/>
</dbReference>
<feature type="transmembrane region" description="Helical" evidence="1">
    <location>
        <begin position="184"/>
        <end position="207"/>
    </location>
</feature>
<accession>A0A915CZX5</accession>
<feature type="transmembrane region" description="Helical" evidence="1">
    <location>
        <begin position="261"/>
        <end position="281"/>
    </location>
</feature>
<sequence length="362" mass="40175">MEEGPEHEYSANSSGLTLLSTNSALLDFIGELENDYSSEVFSSSSFRTFIAILVVTAAVLGVDPGKKSQYLLHLSNNEKISSFRLPDQPFILVLSTFYIHGDFRHFVANLAIVDIFCSILFAFMGYINLTNGGNFSIRVMTYSALAFYGSFGVMVCALVPISLSRIVAASRPKAYDKLFSGNRALLGCLLADMLPVVLLGVICISHHDIARYLFIGYAALTVLAYVLTFFLNFLVFRLVAQHIQVVECLHDRTRLLETKQVALSTLAQALVPLVCQVPAFLSLSSALLLMEPLNNENLIVITQLWLGASPLFDALITIFVIRQYRIQTIACCFGRKNPAWCCRKNKCHNRDVSSQYITSANH</sequence>
<dbReference type="Proteomes" id="UP000887574">
    <property type="component" value="Unplaced"/>
</dbReference>
<evidence type="ECO:0000256" key="1">
    <source>
        <dbReference type="SAM" id="Phobius"/>
    </source>
</evidence>
<dbReference type="Gene3D" id="1.20.1070.10">
    <property type="entry name" value="Rhodopsin 7-helix transmembrane proteins"/>
    <property type="match status" value="1"/>
</dbReference>
<feature type="transmembrane region" description="Helical" evidence="1">
    <location>
        <begin position="139"/>
        <end position="163"/>
    </location>
</feature>
<keyword evidence="1" id="KW-1133">Transmembrane helix</keyword>
<keyword evidence="1" id="KW-0812">Transmembrane</keyword>
<name>A0A915CZX5_9BILA</name>
<evidence type="ECO:0000313" key="3">
    <source>
        <dbReference type="WBParaSite" id="jg13928"/>
    </source>
</evidence>
<dbReference type="AlphaFoldDB" id="A0A915CZX5"/>
<proteinExistence type="predicted"/>
<keyword evidence="1" id="KW-0472">Membrane</keyword>
<dbReference type="SUPFAM" id="SSF81321">
    <property type="entry name" value="Family A G protein-coupled receptor-like"/>
    <property type="match status" value="1"/>
</dbReference>
<evidence type="ECO:0000313" key="2">
    <source>
        <dbReference type="Proteomes" id="UP000887574"/>
    </source>
</evidence>
<feature type="transmembrane region" description="Helical" evidence="1">
    <location>
        <begin position="301"/>
        <end position="321"/>
    </location>
</feature>
<keyword evidence="2" id="KW-1185">Reference proteome</keyword>
<protein>
    <submittedName>
        <fullName evidence="3">G protein-coupled receptor</fullName>
    </submittedName>
</protein>
<feature type="transmembrane region" description="Helical" evidence="1">
    <location>
        <begin position="106"/>
        <end position="127"/>
    </location>
</feature>
<reference evidence="3" key="1">
    <citation type="submission" date="2022-11" db="UniProtKB">
        <authorList>
            <consortium name="WormBaseParasite"/>
        </authorList>
    </citation>
    <scope>IDENTIFICATION</scope>
</reference>
<feature type="transmembrane region" description="Helical" evidence="1">
    <location>
        <begin position="44"/>
        <end position="62"/>
    </location>
</feature>
<feature type="transmembrane region" description="Helical" evidence="1">
    <location>
        <begin position="213"/>
        <end position="240"/>
    </location>
</feature>